<gene>
    <name evidence="2" type="ORF">SAMN05414137_1487</name>
</gene>
<accession>A0A1H8ARA3</accession>
<dbReference type="OrthoDB" id="3633479at2"/>
<evidence type="ECO:0000313" key="2">
    <source>
        <dbReference type="EMBL" id="SEM72358.1"/>
    </source>
</evidence>
<dbReference type="Proteomes" id="UP000183015">
    <property type="component" value="Unassembled WGS sequence"/>
</dbReference>
<dbReference type="RefSeq" id="WP_052438795.1">
    <property type="nucleotide sequence ID" value="NZ_BBPN01000016.1"/>
</dbReference>
<sequence length="823" mass="90624">MSTSLSNVISLAKRRPADEVPSDLDAILDAVPDDEGEEKEEQHADEFVARAELTLAMPDHLALRKVPLRPDPLQGISAALSSVNQTDGERADVVLDLIPVTVQQLNRRRKQLLRSGKRGRGAEPILPGMPAGGRGSFSLGGVLAQVAQEAKQSGSSAGGRGGSMIYNEGLSVRADMTAVLGKYLPDGQKPPFFAFQLLLRASSRVEGRELMLLDEMITALEVWSGDNQWKEVGINLLVHRVGADSVLYRRQFDRRFETGEFSPRRRRWVNGAEIAGLLKPPTTNNAHAQLPDASVPMPPLDLVEYTGQRHLLPLGFITGADGREFLVGVPLVYVLFGLFLGKSGYGKTEMSLIQAIALAHSGHGVMFLDPHGDGWRKAARFLSHEGMYDRLWEIDLSITDPDAMVASWNPLSMKGRRPKDIPKVVGAIVDSFASALNWGDTSGRAKTILTRSVQSLAYLSYKFAEAGHPELAPTVFQIQTLLMDEDWRKLVVSYLPPRLQSFWRNSFPKYPGEAAPVVTNIIERLDSSDALKAFLGSPESTYDIRRAMDEGRIVFICPEGSGDTDRIISCLIIYDLFRAGLSRRNIHPSQRRAFWTFIDELTAVDGASKGHLAAITEQLRKYQVKLLAMTQMMQRLTNTTRAGLLQNLSVLSTTAADVEEAALVTKRWGGKVDPNTVVKLKPYNYVMSVNRGDGMSDPFRVRGASVEEVYAQYDNPDGAGQLQEALNRNLRRRPVGQILAELETLDERIFEGVTSYLTPVRVSARMAAADEGESGSAPAPKRPRSERGRGNPGTALSAAVVDPEQEQYSRPDDADQVWNTEIE</sequence>
<keyword evidence="3" id="KW-1185">Reference proteome</keyword>
<dbReference type="STRING" id="235985.SAMN05414137_1487"/>
<dbReference type="AlphaFoldDB" id="A0A1H8ARA3"/>
<dbReference type="SUPFAM" id="SSF52540">
    <property type="entry name" value="P-loop containing nucleoside triphosphate hydrolases"/>
    <property type="match status" value="1"/>
</dbReference>
<feature type="region of interest" description="Disordered" evidence="1">
    <location>
        <begin position="768"/>
        <end position="823"/>
    </location>
</feature>
<dbReference type="EMBL" id="FOAZ01000048">
    <property type="protein sequence ID" value="SEM72358.1"/>
    <property type="molecule type" value="Genomic_DNA"/>
</dbReference>
<dbReference type="eggNOG" id="COG0433">
    <property type="taxonomic scope" value="Bacteria"/>
</dbReference>
<dbReference type="InterPro" id="IPR027417">
    <property type="entry name" value="P-loop_NTPase"/>
</dbReference>
<dbReference type="Gene3D" id="3.40.50.300">
    <property type="entry name" value="P-loop containing nucleotide triphosphate hydrolases"/>
    <property type="match status" value="1"/>
</dbReference>
<organism evidence="2 3">
    <name type="scientific">Streptacidiphilus jiangxiensis</name>
    <dbReference type="NCBI Taxonomy" id="235985"/>
    <lineage>
        <taxon>Bacteria</taxon>
        <taxon>Bacillati</taxon>
        <taxon>Actinomycetota</taxon>
        <taxon>Actinomycetes</taxon>
        <taxon>Kitasatosporales</taxon>
        <taxon>Streptomycetaceae</taxon>
        <taxon>Streptacidiphilus</taxon>
    </lineage>
</organism>
<name>A0A1H8ARA3_STRJI</name>
<protein>
    <recommendedName>
        <fullName evidence="4">AAA-like domain-containing protein</fullName>
    </recommendedName>
</protein>
<proteinExistence type="predicted"/>
<evidence type="ECO:0000313" key="3">
    <source>
        <dbReference type="Proteomes" id="UP000183015"/>
    </source>
</evidence>
<evidence type="ECO:0000256" key="1">
    <source>
        <dbReference type="SAM" id="MobiDB-lite"/>
    </source>
</evidence>
<reference evidence="3" key="1">
    <citation type="submission" date="2016-10" db="EMBL/GenBank/DDBJ databases">
        <authorList>
            <person name="Varghese N."/>
        </authorList>
    </citation>
    <scope>NUCLEOTIDE SEQUENCE [LARGE SCALE GENOMIC DNA]</scope>
    <source>
        <strain evidence="3">DSM 45096 / BCRC 16803 / CGMCC 4.1857 / CIP 109030 / JCM 12277 / KCTC 19219 / NBRC 100920 / 33214</strain>
    </source>
</reference>
<evidence type="ECO:0008006" key="4">
    <source>
        <dbReference type="Google" id="ProtNLM"/>
    </source>
</evidence>